<dbReference type="EMBL" id="ML119418">
    <property type="protein sequence ID" value="RPB06355.1"/>
    <property type="molecule type" value="Genomic_DNA"/>
</dbReference>
<keyword evidence="1" id="KW-0472">Membrane</keyword>
<evidence type="ECO:0000313" key="2">
    <source>
        <dbReference type="EMBL" id="RPB06355.1"/>
    </source>
</evidence>
<keyword evidence="3" id="KW-1185">Reference proteome</keyword>
<feature type="transmembrane region" description="Helical" evidence="1">
    <location>
        <begin position="38"/>
        <end position="58"/>
    </location>
</feature>
<dbReference type="AlphaFoldDB" id="A0A3N4KKM3"/>
<gene>
    <name evidence="2" type="ORF">P167DRAFT_580657</name>
</gene>
<keyword evidence="1" id="KW-0812">Transmembrane</keyword>
<name>A0A3N4KKM3_9PEZI</name>
<reference evidence="2 3" key="1">
    <citation type="journal article" date="2018" name="Nat. Ecol. Evol.">
        <title>Pezizomycetes genomes reveal the molecular basis of ectomycorrhizal truffle lifestyle.</title>
        <authorList>
            <person name="Murat C."/>
            <person name="Payen T."/>
            <person name="Noel B."/>
            <person name="Kuo A."/>
            <person name="Morin E."/>
            <person name="Chen J."/>
            <person name="Kohler A."/>
            <person name="Krizsan K."/>
            <person name="Balestrini R."/>
            <person name="Da Silva C."/>
            <person name="Montanini B."/>
            <person name="Hainaut M."/>
            <person name="Levati E."/>
            <person name="Barry K.W."/>
            <person name="Belfiori B."/>
            <person name="Cichocki N."/>
            <person name="Clum A."/>
            <person name="Dockter R.B."/>
            <person name="Fauchery L."/>
            <person name="Guy J."/>
            <person name="Iotti M."/>
            <person name="Le Tacon F."/>
            <person name="Lindquist E.A."/>
            <person name="Lipzen A."/>
            <person name="Malagnac F."/>
            <person name="Mello A."/>
            <person name="Molinier V."/>
            <person name="Miyauchi S."/>
            <person name="Poulain J."/>
            <person name="Riccioni C."/>
            <person name="Rubini A."/>
            <person name="Sitrit Y."/>
            <person name="Splivallo R."/>
            <person name="Traeger S."/>
            <person name="Wang M."/>
            <person name="Zifcakova L."/>
            <person name="Wipf D."/>
            <person name="Zambonelli A."/>
            <person name="Paolocci F."/>
            <person name="Nowrousian M."/>
            <person name="Ottonello S."/>
            <person name="Baldrian P."/>
            <person name="Spatafora J.W."/>
            <person name="Henrissat B."/>
            <person name="Nagy L.G."/>
            <person name="Aury J.M."/>
            <person name="Wincker P."/>
            <person name="Grigoriev I.V."/>
            <person name="Bonfante P."/>
            <person name="Martin F.M."/>
        </authorList>
    </citation>
    <scope>NUCLEOTIDE SEQUENCE [LARGE SCALE GENOMIC DNA]</scope>
    <source>
        <strain evidence="2 3">CCBAS932</strain>
    </source>
</reference>
<dbReference type="Proteomes" id="UP000277580">
    <property type="component" value="Unassembled WGS sequence"/>
</dbReference>
<accession>A0A3N4KKM3</accession>
<protein>
    <submittedName>
        <fullName evidence="2">Uncharacterized protein</fullName>
    </submittedName>
</protein>
<keyword evidence="1" id="KW-1133">Transmembrane helix</keyword>
<dbReference type="InParanoid" id="A0A3N4KKM3"/>
<organism evidence="2 3">
    <name type="scientific">Morchella conica CCBAS932</name>
    <dbReference type="NCBI Taxonomy" id="1392247"/>
    <lineage>
        <taxon>Eukaryota</taxon>
        <taxon>Fungi</taxon>
        <taxon>Dikarya</taxon>
        <taxon>Ascomycota</taxon>
        <taxon>Pezizomycotina</taxon>
        <taxon>Pezizomycetes</taxon>
        <taxon>Pezizales</taxon>
        <taxon>Morchellaceae</taxon>
        <taxon>Morchella</taxon>
    </lineage>
</organism>
<evidence type="ECO:0000256" key="1">
    <source>
        <dbReference type="SAM" id="Phobius"/>
    </source>
</evidence>
<proteinExistence type="predicted"/>
<sequence length="72" mass="7985">MVPKQQPKRAAAQRKGTASFTLLYKYHTRAIARNPRTLAAAAVPLPCVGVFCQLWYLILDSNPTRENADGNN</sequence>
<evidence type="ECO:0000313" key="3">
    <source>
        <dbReference type="Proteomes" id="UP000277580"/>
    </source>
</evidence>